<keyword evidence="3" id="KW-1185">Reference proteome</keyword>
<dbReference type="PANTHER" id="PTHR43798">
    <property type="entry name" value="MONOACYLGLYCEROL LIPASE"/>
    <property type="match status" value="1"/>
</dbReference>
<feature type="domain" description="AB hydrolase-1" evidence="1">
    <location>
        <begin position="95"/>
        <end position="347"/>
    </location>
</feature>
<sequence>MRPSALFLAAQALSGQLSRHGSSHASASCTNYDINVSVQRTTSEVFQGRQYSVDILYALARKEILVSNEYTLSSRLCLPAGQDEQSSAHADTLQLLVHGASFSKVMWDLPYKPEKYSWVRRMSEEGYPTLAVDLIGNGNSTFPDGLLEAQTQTYVENIHEVIQKLRKGEVGGKKWKKIVFVGFSIGGIVANSLAQQYPDDVDAIVLHGISWDASWIYPAFLSGLQAPAQQIDPEKWGNVPATYQTQSTREGRITACFSGAYDPEIVEVDWNTRDFDSFGAAMTFTYHLVSAPEYTGPVFLGIGEQDSTFCGGEVCGSQPYAVYDKFPRASSHDVRVYPETGHLILYHYAGQDLIADTLGFLKQQGF</sequence>
<dbReference type="Proteomes" id="UP000774617">
    <property type="component" value="Unassembled WGS sequence"/>
</dbReference>
<name>A0ABQ8G1I7_9PEZI</name>
<gene>
    <name evidence="2" type="ORF">B0J12DRAFT_607022</name>
</gene>
<dbReference type="InterPro" id="IPR029058">
    <property type="entry name" value="AB_hydrolase_fold"/>
</dbReference>
<keyword evidence="2" id="KW-0378">Hydrolase</keyword>
<evidence type="ECO:0000259" key="1">
    <source>
        <dbReference type="Pfam" id="PF12697"/>
    </source>
</evidence>
<evidence type="ECO:0000313" key="2">
    <source>
        <dbReference type="EMBL" id="KAH7036705.1"/>
    </source>
</evidence>
<dbReference type="EMBL" id="JAGTJR010000034">
    <property type="protein sequence ID" value="KAH7036705.1"/>
    <property type="molecule type" value="Genomic_DNA"/>
</dbReference>
<dbReference type="PRINTS" id="PR00111">
    <property type="entry name" value="ABHYDROLASE"/>
</dbReference>
<evidence type="ECO:0000313" key="3">
    <source>
        <dbReference type="Proteomes" id="UP000774617"/>
    </source>
</evidence>
<dbReference type="Gene3D" id="3.40.50.1820">
    <property type="entry name" value="alpha/beta hydrolase"/>
    <property type="match status" value="1"/>
</dbReference>
<dbReference type="PANTHER" id="PTHR43798:SF33">
    <property type="entry name" value="HYDROLASE, PUTATIVE (AFU_ORTHOLOGUE AFUA_2G14860)-RELATED"/>
    <property type="match status" value="1"/>
</dbReference>
<dbReference type="Pfam" id="PF12697">
    <property type="entry name" value="Abhydrolase_6"/>
    <property type="match status" value="1"/>
</dbReference>
<comment type="caution">
    <text evidence="2">The sequence shown here is derived from an EMBL/GenBank/DDBJ whole genome shotgun (WGS) entry which is preliminary data.</text>
</comment>
<dbReference type="InterPro" id="IPR050266">
    <property type="entry name" value="AB_hydrolase_sf"/>
</dbReference>
<accession>A0ABQ8G1I7</accession>
<proteinExistence type="predicted"/>
<protein>
    <submittedName>
        <fullName evidence="2">Valacyclovir hydrolase</fullName>
    </submittedName>
</protein>
<dbReference type="SUPFAM" id="SSF53474">
    <property type="entry name" value="alpha/beta-Hydrolases"/>
    <property type="match status" value="1"/>
</dbReference>
<organism evidence="2 3">
    <name type="scientific">Macrophomina phaseolina</name>
    <dbReference type="NCBI Taxonomy" id="35725"/>
    <lineage>
        <taxon>Eukaryota</taxon>
        <taxon>Fungi</taxon>
        <taxon>Dikarya</taxon>
        <taxon>Ascomycota</taxon>
        <taxon>Pezizomycotina</taxon>
        <taxon>Dothideomycetes</taxon>
        <taxon>Dothideomycetes incertae sedis</taxon>
        <taxon>Botryosphaeriales</taxon>
        <taxon>Botryosphaeriaceae</taxon>
        <taxon>Macrophomina</taxon>
    </lineage>
</organism>
<dbReference type="InterPro" id="IPR000073">
    <property type="entry name" value="AB_hydrolase_1"/>
</dbReference>
<dbReference type="GO" id="GO:0016787">
    <property type="term" value="F:hydrolase activity"/>
    <property type="evidence" value="ECO:0007669"/>
    <property type="project" value="UniProtKB-KW"/>
</dbReference>
<reference evidence="2 3" key="1">
    <citation type="journal article" date="2021" name="Nat. Commun.">
        <title>Genetic determinants of endophytism in the Arabidopsis root mycobiome.</title>
        <authorList>
            <person name="Mesny F."/>
            <person name="Miyauchi S."/>
            <person name="Thiergart T."/>
            <person name="Pickel B."/>
            <person name="Atanasova L."/>
            <person name="Karlsson M."/>
            <person name="Huettel B."/>
            <person name="Barry K.W."/>
            <person name="Haridas S."/>
            <person name="Chen C."/>
            <person name="Bauer D."/>
            <person name="Andreopoulos W."/>
            <person name="Pangilinan J."/>
            <person name="LaButti K."/>
            <person name="Riley R."/>
            <person name="Lipzen A."/>
            <person name="Clum A."/>
            <person name="Drula E."/>
            <person name="Henrissat B."/>
            <person name="Kohler A."/>
            <person name="Grigoriev I.V."/>
            <person name="Martin F.M."/>
            <person name="Hacquard S."/>
        </authorList>
    </citation>
    <scope>NUCLEOTIDE SEQUENCE [LARGE SCALE GENOMIC DNA]</scope>
    <source>
        <strain evidence="2 3">MPI-SDFR-AT-0080</strain>
    </source>
</reference>